<comment type="caution">
    <text evidence="2">The sequence shown here is derived from an EMBL/GenBank/DDBJ whole genome shotgun (WGS) entry which is preliminary data.</text>
</comment>
<dbReference type="AlphaFoldDB" id="A0A2S7SPE0"/>
<keyword evidence="3" id="KW-1185">Reference proteome</keyword>
<keyword evidence="1" id="KW-0472">Membrane</keyword>
<dbReference type="Proteomes" id="UP000239872">
    <property type="component" value="Unassembled WGS sequence"/>
</dbReference>
<reference evidence="2 3" key="1">
    <citation type="submission" date="2018-01" db="EMBL/GenBank/DDBJ databases">
        <title>A novel member of the phylum Bacteroidetes isolated from glacier ice.</title>
        <authorList>
            <person name="Liu Q."/>
            <person name="Xin Y.-H."/>
        </authorList>
    </citation>
    <scope>NUCLEOTIDE SEQUENCE [LARGE SCALE GENOMIC DNA]</scope>
    <source>
        <strain evidence="2 3">RB1R16</strain>
    </source>
</reference>
<dbReference type="EMBL" id="PPSL01000014">
    <property type="protein sequence ID" value="PQJ08759.1"/>
    <property type="molecule type" value="Genomic_DNA"/>
</dbReference>
<evidence type="ECO:0000256" key="1">
    <source>
        <dbReference type="SAM" id="Phobius"/>
    </source>
</evidence>
<organism evidence="2 3">
    <name type="scientific">Flavipsychrobacter stenotrophus</name>
    <dbReference type="NCBI Taxonomy" id="2077091"/>
    <lineage>
        <taxon>Bacteria</taxon>
        <taxon>Pseudomonadati</taxon>
        <taxon>Bacteroidota</taxon>
        <taxon>Chitinophagia</taxon>
        <taxon>Chitinophagales</taxon>
        <taxon>Chitinophagaceae</taxon>
        <taxon>Flavipsychrobacter</taxon>
    </lineage>
</organism>
<proteinExistence type="predicted"/>
<keyword evidence="1" id="KW-0812">Transmembrane</keyword>
<accession>A0A2S7SPE0</accession>
<evidence type="ECO:0000313" key="2">
    <source>
        <dbReference type="EMBL" id="PQJ08759.1"/>
    </source>
</evidence>
<feature type="transmembrane region" description="Helical" evidence="1">
    <location>
        <begin position="52"/>
        <end position="72"/>
    </location>
</feature>
<keyword evidence="1" id="KW-1133">Transmembrane helix</keyword>
<name>A0A2S7SPE0_9BACT</name>
<sequence>MMPFWFLIAFQQSAKAMSIEMVFDMLLPIYLLKSNYNNSEEFMQFKYYPINAFIIMCAVATSCFMYYLNWAVSIGSLLHPDPETLAATPSEFFAASTIALIGIVISFISIFLKKRRGLADTE</sequence>
<evidence type="ECO:0000313" key="3">
    <source>
        <dbReference type="Proteomes" id="UP000239872"/>
    </source>
</evidence>
<protein>
    <submittedName>
        <fullName evidence="2">Uncharacterized protein</fullName>
    </submittedName>
</protein>
<gene>
    <name evidence="2" type="ORF">CJD36_022620</name>
</gene>
<feature type="transmembrane region" description="Helical" evidence="1">
    <location>
        <begin position="92"/>
        <end position="112"/>
    </location>
</feature>